<dbReference type="PANTHER" id="PTHR45825">
    <property type="entry name" value="GRANULE-BOUND STARCH SYNTHASE 1, CHLOROPLASTIC/AMYLOPLASTIC"/>
    <property type="match status" value="1"/>
</dbReference>
<dbReference type="HAMAP" id="MF_00484">
    <property type="entry name" value="Glycogen_synth"/>
    <property type="match status" value="1"/>
</dbReference>
<dbReference type="Proteomes" id="UP001482231">
    <property type="component" value="Unassembled WGS sequence"/>
</dbReference>
<dbReference type="GO" id="GO:0009011">
    <property type="term" value="F:alpha-1,4-glucan glucosyltransferase (ADP-glucose donor) activity"/>
    <property type="evidence" value="ECO:0007669"/>
    <property type="project" value="UniProtKB-EC"/>
</dbReference>
<feature type="binding site" evidence="8">
    <location>
        <position position="17"/>
    </location>
    <ligand>
        <name>ADP-alpha-D-glucose</name>
        <dbReference type="ChEBI" id="CHEBI:57498"/>
    </ligand>
</feature>
<dbReference type="InterPro" id="IPR001296">
    <property type="entry name" value="Glyco_trans_1"/>
</dbReference>
<dbReference type="Gene3D" id="3.40.50.2000">
    <property type="entry name" value="Glycogen Phosphorylase B"/>
    <property type="match status" value="2"/>
</dbReference>
<comment type="similarity">
    <text evidence="4 8">Belongs to the glycosyltransferase 1 family. Bacterial/plant glycogen synthase subfamily.</text>
</comment>
<comment type="function">
    <text evidence="2 8">Synthesizes alpha-1,4-glucan chains using ADP-glucose.</text>
</comment>
<evidence type="ECO:0000256" key="6">
    <source>
        <dbReference type="ARBA" id="ARBA00022679"/>
    </source>
</evidence>
<accession>A0ABV0EI19</accession>
<dbReference type="InterPro" id="IPR013534">
    <property type="entry name" value="Starch_synth_cat_dom"/>
</dbReference>
<evidence type="ECO:0000256" key="2">
    <source>
        <dbReference type="ARBA" id="ARBA00002764"/>
    </source>
</evidence>
<evidence type="ECO:0000313" key="12">
    <source>
        <dbReference type="Proteomes" id="UP001482231"/>
    </source>
</evidence>
<dbReference type="EC" id="2.4.1.21" evidence="8"/>
<name>A0ABV0EI19_9BURK</name>
<dbReference type="NCBIfam" id="TIGR02095">
    <property type="entry name" value="glgA"/>
    <property type="match status" value="1"/>
</dbReference>
<evidence type="ECO:0000256" key="3">
    <source>
        <dbReference type="ARBA" id="ARBA00004964"/>
    </source>
</evidence>
<keyword evidence="5 8" id="KW-0328">Glycosyltransferase</keyword>
<dbReference type="CDD" id="cd03791">
    <property type="entry name" value="GT5_Glycogen_synthase_DULL1-like"/>
    <property type="match status" value="1"/>
</dbReference>
<evidence type="ECO:0000256" key="7">
    <source>
        <dbReference type="ARBA" id="ARBA00023056"/>
    </source>
</evidence>
<dbReference type="InterPro" id="IPR011835">
    <property type="entry name" value="GS/SS"/>
</dbReference>
<keyword evidence="12" id="KW-1185">Reference proteome</keyword>
<dbReference type="EMBL" id="JBAJEX010000005">
    <property type="protein sequence ID" value="MEO1767032.1"/>
    <property type="molecule type" value="Genomic_DNA"/>
</dbReference>
<dbReference type="Pfam" id="PF08323">
    <property type="entry name" value="Glyco_transf_5"/>
    <property type="match status" value="1"/>
</dbReference>
<feature type="domain" description="Glycosyl transferase family 1" evidence="9">
    <location>
        <begin position="293"/>
        <end position="450"/>
    </location>
</feature>
<reference evidence="11 12" key="1">
    <citation type="submission" date="2024-02" db="EMBL/GenBank/DDBJ databases">
        <title>New thermophilic sulfur-oxidizing bacteria from a hot springs of the Uzon caldera (Kamchatka, Russia).</title>
        <authorList>
            <person name="Dukat A.M."/>
            <person name="Elcheninov A.G."/>
            <person name="Frolov E.N."/>
        </authorList>
    </citation>
    <scope>NUCLEOTIDE SEQUENCE [LARGE SCALE GENOMIC DNA]</scope>
    <source>
        <strain evidence="11 12">AK1</strain>
    </source>
</reference>
<evidence type="ECO:0000259" key="10">
    <source>
        <dbReference type="Pfam" id="PF08323"/>
    </source>
</evidence>
<keyword evidence="6 8" id="KW-0808">Transferase</keyword>
<feature type="domain" description="Starch synthase catalytic" evidence="10">
    <location>
        <begin position="5"/>
        <end position="239"/>
    </location>
</feature>
<comment type="pathway">
    <text evidence="3 8">Glycan biosynthesis; glycogen biosynthesis.</text>
</comment>
<gene>
    <name evidence="8 11" type="primary">glgA</name>
    <name evidence="11" type="ORF">V6E02_07395</name>
</gene>
<organism evidence="11 12">
    <name type="scientific">Thiobacter aerophilum</name>
    <dbReference type="NCBI Taxonomy" id="3121275"/>
    <lineage>
        <taxon>Bacteria</taxon>
        <taxon>Pseudomonadati</taxon>
        <taxon>Pseudomonadota</taxon>
        <taxon>Betaproteobacteria</taxon>
        <taxon>Burkholderiales</taxon>
        <taxon>Thiobacteraceae</taxon>
        <taxon>Thiobacter</taxon>
    </lineage>
</organism>
<evidence type="ECO:0000256" key="8">
    <source>
        <dbReference type="HAMAP-Rule" id="MF_00484"/>
    </source>
</evidence>
<dbReference type="Pfam" id="PF00534">
    <property type="entry name" value="Glycos_transf_1"/>
    <property type="match status" value="1"/>
</dbReference>
<evidence type="ECO:0000256" key="5">
    <source>
        <dbReference type="ARBA" id="ARBA00022676"/>
    </source>
</evidence>
<dbReference type="RefSeq" id="WP_347308143.1">
    <property type="nucleotide sequence ID" value="NZ_JBAJEX010000005.1"/>
</dbReference>
<dbReference type="SUPFAM" id="SSF53756">
    <property type="entry name" value="UDP-Glycosyltransferase/glycogen phosphorylase"/>
    <property type="match status" value="1"/>
</dbReference>
<sequence>MPLSILFVTSEIHPLIKTGGLADVSAALPAAQRALGADARVLVPGYRQVLARLPQARPVAWFDHPYVTGQVELRQAHLPGRDVPLYIVVWDAYFNRDGGPYQAPDGRDWPDNAFRFGLLSHAAALLASNANLLPDWRPHILHCNDWQTGLAPAYLHYLGGVPTVMTIHNLAYQGNFDAGLLEPLRLPPESFSLHGLEYYGHLSFLKAGLYYADWLTTVSPTYAREIQHETLGFGMHGLLWARRERLTGILNGIDVREWDPAHDPHLPAPFSADHLEGKQVCKRVLQERLGLAAQANRPLLAVISRITYQKGSDVVLAITPEILRLGAQVAVLGAGETELETALRALATRYPGQLSVTIGFDEGLSHLMEAGADIFLMPSRYEPCGLNQMYSQRYGTPPVVHATGGLADTVVDANPENLAAGTATGFIFHDMHYATVLEGVRRALDAWQERPVWRRIQQAGMRMDFSWEKSARAYLDLYQRLLAR</sequence>
<dbReference type="PANTHER" id="PTHR45825:SF8">
    <property type="entry name" value="GLYCOGEN SYNTHASE"/>
    <property type="match status" value="1"/>
</dbReference>
<evidence type="ECO:0000259" key="9">
    <source>
        <dbReference type="Pfam" id="PF00534"/>
    </source>
</evidence>
<evidence type="ECO:0000256" key="1">
    <source>
        <dbReference type="ARBA" id="ARBA00001478"/>
    </source>
</evidence>
<evidence type="ECO:0000313" key="11">
    <source>
        <dbReference type="EMBL" id="MEO1767032.1"/>
    </source>
</evidence>
<keyword evidence="7 8" id="KW-0320">Glycogen biosynthesis</keyword>
<dbReference type="NCBIfam" id="NF001899">
    <property type="entry name" value="PRK00654.1-2"/>
    <property type="match status" value="1"/>
</dbReference>
<evidence type="ECO:0000256" key="4">
    <source>
        <dbReference type="ARBA" id="ARBA00010281"/>
    </source>
</evidence>
<proteinExistence type="inferred from homology"/>
<comment type="caution">
    <text evidence="11">The sequence shown here is derived from an EMBL/GenBank/DDBJ whole genome shotgun (WGS) entry which is preliminary data.</text>
</comment>
<comment type="catalytic activity">
    <reaction evidence="1 8">
        <text>[(1-&gt;4)-alpha-D-glucosyl](n) + ADP-alpha-D-glucose = [(1-&gt;4)-alpha-D-glucosyl](n+1) + ADP + H(+)</text>
        <dbReference type="Rhea" id="RHEA:18189"/>
        <dbReference type="Rhea" id="RHEA-COMP:9584"/>
        <dbReference type="Rhea" id="RHEA-COMP:9587"/>
        <dbReference type="ChEBI" id="CHEBI:15378"/>
        <dbReference type="ChEBI" id="CHEBI:15444"/>
        <dbReference type="ChEBI" id="CHEBI:57498"/>
        <dbReference type="ChEBI" id="CHEBI:456216"/>
        <dbReference type="EC" id="2.4.1.21"/>
    </reaction>
</comment>
<protein>
    <recommendedName>
        <fullName evidence="8">Glycogen synthase</fullName>
        <ecNumber evidence="8">2.4.1.21</ecNumber>
    </recommendedName>
    <alternativeName>
        <fullName evidence="8">Starch [bacterial glycogen] synthase</fullName>
    </alternativeName>
</protein>